<reference evidence="4" key="1">
    <citation type="submission" date="2023-03" db="EMBL/GenBank/DDBJ databases">
        <authorList>
            <person name="Steffen K."/>
            <person name="Cardenas P."/>
        </authorList>
    </citation>
    <scope>NUCLEOTIDE SEQUENCE</scope>
</reference>
<proteinExistence type="predicted"/>
<accession>A0AA35XD47</accession>
<dbReference type="Proteomes" id="UP001174909">
    <property type="component" value="Unassembled WGS sequence"/>
</dbReference>
<sequence length="214" mass="22971">MILKKGMICNLLLLSLASAAMGNQSSSSVLGNTCMSSTAKSSNECVSITCQGNISQPTTTCCINATAQKTNYKDSIQECPPSSTSTGPTPVCSVNCTIRLSSLQSITVSGEPKVSQKFKLFQQTGSKMTPSQSTRLRYATLSKQEAPSRSPTPEPPREEEKKQINLFVLVGGAGGTALLLMLTGIIILQCVILCQKKKKKKQHSVREGKTHQNR</sequence>
<evidence type="ECO:0000313" key="5">
    <source>
        <dbReference type="Proteomes" id="UP001174909"/>
    </source>
</evidence>
<comment type="caution">
    <text evidence="4">The sequence shown here is derived from an EMBL/GenBank/DDBJ whole genome shotgun (WGS) entry which is preliminary data.</text>
</comment>
<evidence type="ECO:0000256" key="1">
    <source>
        <dbReference type="SAM" id="MobiDB-lite"/>
    </source>
</evidence>
<dbReference type="AlphaFoldDB" id="A0AA35XD47"/>
<keyword evidence="5" id="KW-1185">Reference proteome</keyword>
<evidence type="ECO:0000256" key="3">
    <source>
        <dbReference type="SAM" id="SignalP"/>
    </source>
</evidence>
<keyword evidence="2" id="KW-0812">Transmembrane</keyword>
<evidence type="ECO:0000256" key="2">
    <source>
        <dbReference type="SAM" id="Phobius"/>
    </source>
</evidence>
<evidence type="ECO:0000313" key="4">
    <source>
        <dbReference type="EMBL" id="CAI8053034.1"/>
    </source>
</evidence>
<organism evidence="4 5">
    <name type="scientific">Geodia barretti</name>
    <name type="common">Barrett's horny sponge</name>
    <dbReference type="NCBI Taxonomy" id="519541"/>
    <lineage>
        <taxon>Eukaryota</taxon>
        <taxon>Metazoa</taxon>
        <taxon>Porifera</taxon>
        <taxon>Demospongiae</taxon>
        <taxon>Heteroscleromorpha</taxon>
        <taxon>Tetractinellida</taxon>
        <taxon>Astrophorina</taxon>
        <taxon>Geodiidae</taxon>
        <taxon>Geodia</taxon>
    </lineage>
</organism>
<dbReference type="EMBL" id="CASHTH010004061">
    <property type="protein sequence ID" value="CAI8053034.1"/>
    <property type="molecule type" value="Genomic_DNA"/>
</dbReference>
<feature type="signal peptide" evidence="3">
    <location>
        <begin position="1"/>
        <end position="22"/>
    </location>
</feature>
<keyword evidence="3" id="KW-0732">Signal</keyword>
<protein>
    <submittedName>
        <fullName evidence="4">Uncharacterized protein</fullName>
    </submittedName>
</protein>
<name>A0AA35XD47_GEOBA</name>
<keyword evidence="2" id="KW-1133">Transmembrane helix</keyword>
<feature type="region of interest" description="Disordered" evidence="1">
    <location>
        <begin position="140"/>
        <end position="160"/>
    </location>
</feature>
<feature type="transmembrane region" description="Helical" evidence="2">
    <location>
        <begin position="166"/>
        <end position="194"/>
    </location>
</feature>
<feature type="chain" id="PRO_5041207322" evidence="3">
    <location>
        <begin position="23"/>
        <end position="214"/>
    </location>
</feature>
<gene>
    <name evidence="4" type="ORF">GBAR_LOCUS29007</name>
</gene>
<keyword evidence="2" id="KW-0472">Membrane</keyword>